<dbReference type="Gene3D" id="3.40.930.10">
    <property type="entry name" value="Mannitol-specific EII, Chain A"/>
    <property type="match status" value="1"/>
</dbReference>
<evidence type="ECO:0000313" key="3">
    <source>
        <dbReference type="Proteomes" id="UP000001887"/>
    </source>
</evidence>
<accession>D2R7R6</accession>
<dbReference type="GO" id="GO:0030295">
    <property type="term" value="F:protein kinase activator activity"/>
    <property type="evidence" value="ECO:0007669"/>
    <property type="project" value="TreeGrafter"/>
</dbReference>
<dbReference type="InterPro" id="IPR016152">
    <property type="entry name" value="PTrfase/Anion_transptr"/>
</dbReference>
<dbReference type="InterPro" id="IPR010093">
    <property type="entry name" value="SinI_DNA-bd"/>
</dbReference>
<dbReference type="PROSITE" id="PS51094">
    <property type="entry name" value="PTS_EIIA_TYPE_2"/>
    <property type="match status" value="1"/>
</dbReference>
<dbReference type="AlphaFoldDB" id="D2R7R6"/>
<dbReference type="EMBL" id="CP001848">
    <property type="protein sequence ID" value="ADB17492.1"/>
    <property type="molecule type" value="Genomic_DNA"/>
</dbReference>
<keyword evidence="3" id="KW-1185">Reference proteome</keyword>
<dbReference type="PANTHER" id="PTHR47738:SF1">
    <property type="entry name" value="NITROGEN REGULATORY PROTEIN"/>
    <property type="match status" value="1"/>
</dbReference>
<organism evidence="2 3">
    <name type="scientific">Pirellula staleyi (strain ATCC 27377 / DSM 6068 / ICPB 4128)</name>
    <name type="common">Pirella staleyi</name>
    <dbReference type="NCBI Taxonomy" id="530564"/>
    <lineage>
        <taxon>Bacteria</taxon>
        <taxon>Pseudomonadati</taxon>
        <taxon>Planctomycetota</taxon>
        <taxon>Planctomycetia</taxon>
        <taxon>Pirellulales</taxon>
        <taxon>Pirellulaceae</taxon>
        <taxon>Pirellula</taxon>
    </lineage>
</organism>
<evidence type="ECO:0000259" key="1">
    <source>
        <dbReference type="PROSITE" id="PS51094"/>
    </source>
</evidence>
<proteinExistence type="predicted"/>
<dbReference type="InterPro" id="IPR002178">
    <property type="entry name" value="PTS_EIIA_type-2_dom"/>
</dbReference>
<dbReference type="STRING" id="530564.Psta_2826"/>
<dbReference type="Pfam" id="PF12728">
    <property type="entry name" value="HTH_17"/>
    <property type="match status" value="1"/>
</dbReference>
<dbReference type="Proteomes" id="UP000001887">
    <property type="component" value="Chromosome"/>
</dbReference>
<dbReference type="eggNOG" id="COG1762">
    <property type="taxonomic scope" value="Bacteria"/>
</dbReference>
<sequence length="243" mass="26877">MPRRDFDLESLAKYLHLSPQQVQKLVDRGKVPGRRIGGEWRFSRDEIHHWLEDRIGAADDADLAQVEQVLRTSRALTDEDPLRIHELLLPEAIAIPLPARTRKSVIRSMVDLVAKTGLVWDIDRVLEAVEQREILHPTALDCGVALLHPRRPMTASVAQPLLAMGRTTQGLPFGAAGGQLTDIYFLIMSTDDAGHLNTLARLSRMLSADGFLDALREATSPGDVLAAMEQFDGLFESPSESSS</sequence>
<reference evidence="2 3" key="1">
    <citation type="journal article" date="2009" name="Stand. Genomic Sci.">
        <title>Complete genome sequence of Pirellula staleyi type strain (ATCC 27377).</title>
        <authorList>
            <person name="Clum A."/>
            <person name="Tindall B.J."/>
            <person name="Sikorski J."/>
            <person name="Ivanova N."/>
            <person name="Mavrommatis K."/>
            <person name="Lucas S."/>
            <person name="Glavina del Rio T."/>
            <person name="Nolan M."/>
            <person name="Chen F."/>
            <person name="Tice H."/>
            <person name="Pitluck S."/>
            <person name="Cheng J.F."/>
            <person name="Chertkov O."/>
            <person name="Brettin T."/>
            <person name="Han C."/>
            <person name="Detter J.C."/>
            <person name="Kuske C."/>
            <person name="Bruce D."/>
            <person name="Goodwin L."/>
            <person name="Ovchinikova G."/>
            <person name="Pati A."/>
            <person name="Mikhailova N."/>
            <person name="Chen A."/>
            <person name="Palaniappan K."/>
            <person name="Land M."/>
            <person name="Hauser L."/>
            <person name="Chang Y.J."/>
            <person name="Jeffries C.D."/>
            <person name="Chain P."/>
            <person name="Rohde M."/>
            <person name="Goker M."/>
            <person name="Bristow J."/>
            <person name="Eisen J.A."/>
            <person name="Markowitz V."/>
            <person name="Hugenholtz P."/>
            <person name="Kyrpides N.C."/>
            <person name="Klenk H.P."/>
            <person name="Lapidus A."/>
        </authorList>
    </citation>
    <scope>NUCLEOTIDE SEQUENCE [LARGE SCALE GENOMIC DNA]</scope>
    <source>
        <strain evidence="3">ATCC 27377 / DSM 6068 / ICPB 4128</strain>
    </source>
</reference>
<dbReference type="InterPro" id="IPR009061">
    <property type="entry name" value="DNA-bd_dom_put_sf"/>
</dbReference>
<evidence type="ECO:0000313" key="2">
    <source>
        <dbReference type="EMBL" id="ADB17492.1"/>
    </source>
</evidence>
<protein>
    <submittedName>
        <fullName evidence="2">Putative PTS IIA-like nitrogen-regulatory protein PtsN</fullName>
    </submittedName>
</protein>
<feature type="domain" description="PTS EIIA type-2" evidence="1">
    <location>
        <begin position="86"/>
        <end position="231"/>
    </location>
</feature>
<name>D2R7R6_PIRSD</name>
<dbReference type="OrthoDB" id="289331at2"/>
<dbReference type="InterPro" id="IPR041657">
    <property type="entry name" value="HTH_17"/>
</dbReference>
<dbReference type="HOGENOM" id="CLU_072531_1_0_0"/>
<dbReference type="InterPro" id="IPR051541">
    <property type="entry name" value="PTS_SugarTrans_NitroReg"/>
</dbReference>
<dbReference type="NCBIfam" id="TIGR01764">
    <property type="entry name" value="excise"/>
    <property type="match status" value="1"/>
</dbReference>
<dbReference type="Pfam" id="PF00359">
    <property type="entry name" value="PTS_EIIA_2"/>
    <property type="match status" value="1"/>
</dbReference>
<gene>
    <name evidence="2" type="ordered locus">Psta_2826</name>
</gene>
<dbReference type="GO" id="GO:0003677">
    <property type="term" value="F:DNA binding"/>
    <property type="evidence" value="ECO:0007669"/>
    <property type="project" value="InterPro"/>
</dbReference>
<dbReference type="SUPFAM" id="SSF55804">
    <property type="entry name" value="Phoshotransferase/anion transport protein"/>
    <property type="match status" value="1"/>
</dbReference>
<dbReference type="PANTHER" id="PTHR47738">
    <property type="entry name" value="PTS SYSTEM FRUCTOSE-LIKE EIIA COMPONENT-RELATED"/>
    <property type="match status" value="1"/>
</dbReference>
<dbReference type="SUPFAM" id="SSF46955">
    <property type="entry name" value="Putative DNA-binding domain"/>
    <property type="match status" value="1"/>
</dbReference>
<dbReference type="KEGG" id="psl:Psta_2826"/>